<evidence type="ECO:0000256" key="3">
    <source>
        <dbReference type="ARBA" id="ARBA00022448"/>
    </source>
</evidence>
<dbReference type="Proteomes" id="UP000198635">
    <property type="component" value="Unassembled WGS sequence"/>
</dbReference>
<evidence type="ECO:0000256" key="2">
    <source>
        <dbReference type="ARBA" id="ARBA00007783"/>
    </source>
</evidence>
<feature type="transmembrane region" description="Helical" evidence="8">
    <location>
        <begin position="347"/>
        <end position="365"/>
    </location>
</feature>
<keyword evidence="11" id="KW-1185">Reference proteome</keyword>
<dbReference type="STRING" id="52560.SAMN04488082_102173"/>
<evidence type="ECO:0000256" key="8">
    <source>
        <dbReference type="SAM" id="Phobius"/>
    </source>
</evidence>
<evidence type="ECO:0000256" key="7">
    <source>
        <dbReference type="ARBA" id="ARBA00023136"/>
    </source>
</evidence>
<feature type="domain" description="ABC transmembrane type-2" evidence="9">
    <location>
        <begin position="131"/>
        <end position="368"/>
    </location>
</feature>
<evidence type="ECO:0000313" key="10">
    <source>
        <dbReference type="EMBL" id="SFJ27277.1"/>
    </source>
</evidence>
<accession>A0A1I3Q1E3</accession>
<dbReference type="PANTHER" id="PTHR30294:SF44">
    <property type="entry name" value="MULTIDRUG ABC TRANSPORTER PERMEASE YBHR-RELATED"/>
    <property type="match status" value="1"/>
</dbReference>
<dbReference type="OrthoDB" id="9808686at2"/>
<protein>
    <submittedName>
        <fullName evidence="10">ABC-2 type transport system permease protein</fullName>
    </submittedName>
</protein>
<dbReference type="Gene3D" id="3.40.1710.10">
    <property type="entry name" value="abc type-2 transporter like domain"/>
    <property type="match status" value="1"/>
</dbReference>
<dbReference type="RefSeq" id="WP_092372645.1">
    <property type="nucleotide sequence ID" value="NZ_FORX01000002.1"/>
</dbReference>
<dbReference type="GO" id="GO:0005886">
    <property type="term" value="C:plasma membrane"/>
    <property type="evidence" value="ECO:0007669"/>
    <property type="project" value="UniProtKB-SubCell"/>
</dbReference>
<feature type="transmembrane region" description="Helical" evidence="8">
    <location>
        <begin position="257"/>
        <end position="279"/>
    </location>
</feature>
<dbReference type="InterPro" id="IPR051449">
    <property type="entry name" value="ABC-2_transporter_component"/>
</dbReference>
<keyword evidence="6 8" id="KW-1133">Transmembrane helix</keyword>
<sequence length="370" mass="40487">MIWLRRILALVRKELQILLADPQSRKLVVIPVLLQVILFPLAATLEVKNNSLAVLNEDGGTPSVELIQRFASARAFTEIIHLSGAGQIERTLDNQLAIAVVRFGPDFSRKATAGLPAPMQLLLDGRRSNSSQIAASYIQDITTQYFNEQNLAQGRPPTSELVIRHRYNPNLEYQWFILPSLVAIILTVSALILTALSVAREREHGTLDQLLVSPLTPEMIMIGKASAVLVVGLFQATVIILAAIFVYKVPLSGSLALIYASSVLYFAALVGVGFFISALCATQQQAFLGAFAFIMPAILLSGYASPVENMPQWLQTATWINPIRHFIVIVKSIFLKDVSVGFVLESAIPLLVIAAGTLTVAVIIFRRRFG</sequence>
<keyword evidence="7 8" id="KW-0472">Membrane</keyword>
<evidence type="ECO:0000313" key="11">
    <source>
        <dbReference type="Proteomes" id="UP000198635"/>
    </source>
</evidence>
<evidence type="ECO:0000256" key="6">
    <source>
        <dbReference type="ARBA" id="ARBA00022989"/>
    </source>
</evidence>
<comment type="subcellular location">
    <subcellularLocation>
        <location evidence="1">Cell membrane</location>
        <topology evidence="1">Multi-pass membrane protein</topology>
    </subcellularLocation>
</comment>
<dbReference type="PANTHER" id="PTHR30294">
    <property type="entry name" value="MEMBRANE COMPONENT OF ABC TRANSPORTER YHHJ-RELATED"/>
    <property type="match status" value="1"/>
</dbReference>
<dbReference type="EMBL" id="FORX01000002">
    <property type="protein sequence ID" value="SFJ27277.1"/>
    <property type="molecule type" value="Genomic_DNA"/>
</dbReference>
<keyword evidence="4" id="KW-1003">Cell membrane</keyword>
<keyword evidence="3" id="KW-0813">Transport</keyword>
<evidence type="ECO:0000256" key="5">
    <source>
        <dbReference type="ARBA" id="ARBA00022692"/>
    </source>
</evidence>
<feature type="transmembrane region" description="Helical" evidence="8">
    <location>
        <begin position="220"/>
        <end position="245"/>
    </location>
</feature>
<name>A0A1I3Q1E3_9BACT</name>
<feature type="transmembrane region" description="Helical" evidence="8">
    <location>
        <begin position="175"/>
        <end position="199"/>
    </location>
</feature>
<comment type="similarity">
    <text evidence="2">Belongs to the ABC-2 integral membrane protein family.</text>
</comment>
<dbReference type="GO" id="GO:0140359">
    <property type="term" value="F:ABC-type transporter activity"/>
    <property type="evidence" value="ECO:0007669"/>
    <property type="project" value="InterPro"/>
</dbReference>
<feature type="transmembrane region" description="Helical" evidence="8">
    <location>
        <begin position="286"/>
        <end position="304"/>
    </location>
</feature>
<organism evidence="10 11">
    <name type="scientific">Desulfomicrobium apsheronum</name>
    <dbReference type="NCBI Taxonomy" id="52560"/>
    <lineage>
        <taxon>Bacteria</taxon>
        <taxon>Pseudomonadati</taxon>
        <taxon>Thermodesulfobacteriota</taxon>
        <taxon>Desulfovibrionia</taxon>
        <taxon>Desulfovibrionales</taxon>
        <taxon>Desulfomicrobiaceae</taxon>
        <taxon>Desulfomicrobium</taxon>
    </lineage>
</organism>
<dbReference type="InterPro" id="IPR013525">
    <property type="entry name" value="ABC2_TM"/>
</dbReference>
<dbReference type="AlphaFoldDB" id="A0A1I3Q1E3"/>
<keyword evidence="5 8" id="KW-0812">Transmembrane</keyword>
<evidence type="ECO:0000256" key="4">
    <source>
        <dbReference type="ARBA" id="ARBA00022475"/>
    </source>
</evidence>
<reference evidence="11" key="1">
    <citation type="submission" date="2016-10" db="EMBL/GenBank/DDBJ databases">
        <authorList>
            <person name="Varghese N."/>
            <person name="Submissions S."/>
        </authorList>
    </citation>
    <scope>NUCLEOTIDE SEQUENCE [LARGE SCALE GENOMIC DNA]</scope>
    <source>
        <strain evidence="11">DSM 5918</strain>
    </source>
</reference>
<dbReference type="InterPro" id="IPR047817">
    <property type="entry name" value="ABC2_TM_bact-type"/>
</dbReference>
<dbReference type="PROSITE" id="PS51012">
    <property type="entry name" value="ABC_TM2"/>
    <property type="match status" value="1"/>
</dbReference>
<evidence type="ECO:0000259" key="9">
    <source>
        <dbReference type="PROSITE" id="PS51012"/>
    </source>
</evidence>
<dbReference type="Pfam" id="PF12698">
    <property type="entry name" value="ABC2_membrane_3"/>
    <property type="match status" value="1"/>
</dbReference>
<evidence type="ECO:0000256" key="1">
    <source>
        <dbReference type="ARBA" id="ARBA00004651"/>
    </source>
</evidence>
<gene>
    <name evidence="10" type="ORF">SAMN04488082_102173</name>
</gene>
<proteinExistence type="inferred from homology"/>